<name>A0A941FPR4_9BACI</name>
<dbReference type="Pfam" id="PF07905">
    <property type="entry name" value="PucR"/>
    <property type="match status" value="1"/>
</dbReference>
<reference evidence="2" key="1">
    <citation type="submission" date="2021-04" db="EMBL/GenBank/DDBJ databases">
        <title>Whole genome sequencing of Enterococci isolates from hospitalized patients.</title>
        <authorList>
            <person name="Ogoti B.M."/>
            <person name="Onyambu F.G."/>
        </authorList>
    </citation>
    <scope>NUCLEOTIDE SEQUENCE</scope>
    <source>
        <strain evidence="2">242</strain>
    </source>
</reference>
<protein>
    <submittedName>
        <fullName evidence="2">PucR family transcriptional regulator ligand-binding domain-containing protein</fullName>
    </submittedName>
</protein>
<dbReference type="AlphaFoldDB" id="A0A941FPR4"/>
<organism evidence="2 3">
    <name type="scientific">Peribacillus frigoritolerans</name>
    <dbReference type="NCBI Taxonomy" id="450367"/>
    <lineage>
        <taxon>Bacteria</taxon>
        <taxon>Bacillati</taxon>
        <taxon>Bacillota</taxon>
        <taxon>Bacilli</taxon>
        <taxon>Bacillales</taxon>
        <taxon>Bacillaceae</taxon>
        <taxon>Peribacillus</taxon>
    </lineage>
</organism>
<proteinExistence type="predicted"/>
<feature type="domain" description="Purine catabolism PurC-like" evidence="1">
    <location>
        <begin position="2"/>
        <end position="58"/>
    </location>
</feature>
<gene>
    <name evidence="2" type="ORF">KEH51_06570</name>
</gene>
<dbReference type="Proteomes" id="UP000680045">
    <property type="component" value="Unassembled WGS sequence"/>
</dbReference>
<accession>A0A941FPR4</accession>
<evidence type="ECO:0000259" key="1">
    <source>
        <dbReference type="Pfam" id="PF07905"/>
    </source>
</evidence>
<evidence type="ECO:0000313" key="2">
    <source>
        <dbReference type="EMBL" id="MBR8644406.1"/>
    </source>
</evidence>
<dbReference type="EMBL" id="JAGTPW010000008">
    <property type="protein sequence ID" value="MBR8644406.1"/>
    <property type="molecule type" value="Genomic_DNA"/>
</dbReference>
<evidence type="ECO:0000313" key="3">
    <source>
        <dbReference type="Proteomes" id="UP000680045"/>
    </source>
</evidence>
<sequence>MSQINELPCAGIAIKLKRFIDEIPQDVIELADSLEFPIIQIPETLTLGAVAHQLLSFIWDNQIEELFYAMHIHKEFTNMMIKGYSLNSLIENLGSLLKCPVLLLDPIGDVTSFSHHFRTGNMKIVMKNVQEQIKRDIETYLEKNQLTIDIQNTDISIKMFRVKTMRPYPYFLLILHPEKLSYPSSQLAIEQASTVISFTLLKNEAIRENSRLLENNFLLPLLMERFLTNKKLFIGENSMA</sequence>
<dbReference type="InterPro" id="IPR012914">
    <property type="entry name" value="PucR_dom"/>
</dbReference>
<comment type="caution">
    <text evidence="2">The sequence shown here is derived from an EMBL/GenBank/DDBJ whole genome shotgun (WGS) entry which is preliminary data.</text>
</comment>